<dbReference type="InterPro" id="IPR011050">
    <property type="entry name" value="Pectin_lyase_fold/virulence"/>
</dbReference>
<dbReference type="Pfam" id="PF14592">
    <property type="entry name" value="Chondroitinas_B"/>
    <property type="match status" value="1"/>
</dbReference>
<keyword evidence="3" id="KW-0456">Lyase</keyword>
<dbReference type="InterPro" id="IPR012334">
    <property type="entry name" value="Pectin_lyas_fold"/>
</dbReference>
<dbReference type="CDD" id="cd14251">
    <property type="entry name" value="PL-6"/>
    <property type="match status" value="1"/>
</dbReference>
<feature type="region of interest" description="Disordered" evidence="1">
    <location>
        <begin position="199"/>
        <end position="224"/>
    </location>
</feature>
<feature type="chain" id="PRO_5016819131" evidence="2">
    <location>
        <begin position="26"/>
        <end position="772"/>
    </location>
</feature>
<feature type="signal peptide" evidence="2">
    <location>
        <begin position="1"/>
        <end position="25"/>
    </location>
</feature>
<reference evidence="3 4" key="1">
    <citation type="submission" date="2018-07" db="EMBL/GenBank/DDBJ databases">
        <title>Genomic Encyclopedia of Type Strains, Phase III (KMG-III): the genomes of soil and plant-associated and newly described type strains.</title>
        <authorList>
            <person name="Whitman W."/>
        </authorList>
    </citation>
    <scope>NUCLEOTIDE SEQUENCE [LARGE SCALE GENOMIC DNA]</scope>
    <source>
        <strain evidence="3 4">CECT 7958</strain>
    </source>
</reference>
<comment type="caution">
    <text evidence="3">The sequence shown here is derived from an EMBL/GenBank/DDBJ whole genome shotgun (WGS) entry which is preliminary data.</text>
</comment>
<protein>
    <submittedName>
        <fullName evidence="3">Poly(Beta-D-mannuronate) lyase</fullName>
    </submittedName>
</protein>
<gene>
    <name evidence="3" type="ORF">DFQ08_101147</name>
</gene>
<organism evidence="3 4">
    <name type="scientific">Winogradskyella arenosi</name>
    <dbReference type="NCBI Taxonomy" id="533325"/>
    <lineage>
        <taxon>Bacteria</taxon>
        <taxon>Pseudomonadati</taxon>
        <taxon>Bacteroidota</taxon>
        <taxon>Flavobacteriia</taxon>
        <taxon>Flavobacteriales</taxon>
        <taxon>Flavobacteriaceae</taxon>
        <taxon>Winogradskyella</taxon>
    </lineage>
</organism>
<dbReference type="EMBL" id="QPJO01000001">
    <property type="protein sequence ID" value="RCW93354.1"/>
    <property type="molecule type" value="Genomic_DNA"/>
</dbReference>
<dbReference type="Gene3D" id="2.160.20.10">
    <property type="entry name" value="Single-stranded right-handed beta-helix, Pectin lyase-like"/>
    <property type="match status" value="2"/>
</dbReference>
<evidence type="ECO:0000256" key="1">
    <source>
        <dbReference type="SAM" id="MobiDB-lite"/>
    </source>
</evidence>
<accession>A0A368ZHY9</accession>
<dbReference type="InterPro" id="IPR006626">
    <property type="entry name" value="PbH1"/>
</dbReference>
<evidence type="ECO:0000313" key="4">
    <source>
        <dbReference type="Proteomes" id="UP000253436"/>
    </source>
</evidence>
<feature type="compositionally biased region" description="Polar residues" evidence="1">
    <location>
        <begin position="215"/>
        <end position="224"/>
    </location>
</feature>
<name>A0A368ZHY9_9FLAO</name>
<dbReference type="SUPFAM" id="SSF51126">
    <property type="entry name" value="Pectin lyase-like"/>
    <property type="match status" value="2"/>
</dbReference>
<dbReference type="InterPro" id="IPR039513">
    <property type="entry name" value="PL-6"/>
</dbReference>
<evidence type="ECO:0000313" key="3">
    <source>
        <dbReference type="EMBL" id="RCW93354.1"/>
    </source>
</evidence>
<dbReference type="PROSITE" id="PS51257">
    <property type="entry name" value="PROKAR_LIPOPROTEIN"/>
    <property type="match status" value="1"/>
</dbReference>
<proteinExistence type="predicted"/>
<evidence type="ECO:0000256" key="2">
    <source>
        <dbReference type="SAM" id="SignalP"/>
    </source>
</evidence>
<keyword evidence="2" id="KW-0732">Signal</keyword>
<dbReference type="GO" id="GO:0016829">
    <property type="term" value="F:lyase activity"/>
    <property type="evidence" value="ECO:0007669"/>
    <property type="project" value="UniProtKB-KW"/>
</dbReference>
<dbReference type="SMART" id="SM00710">
    <property type="entry name" value="PbH1"/>
    <property type="match status" value="6"/>
</dbReference>
<dbReference type="Proteomes" id="UP000253436">
    <property type="component" value="Unassembled WGS sequence"/>
</dbReference>
<sequence>MINNMKNYLLIFSLFLLTFACEESAVVIEKTTIADAQTLKEAIEKAQPGDELILKNGVYKDIQIKFTAQGEEGKPITLKAETPGEVFIEGASNLQLGGDYLVVEGLHFRNGYTPSRQVIRFKVSDNAVANHSKVTNCVIENFTQPDRDVKDHWIELWGRHNEVSHNYITGKSNYGPTIMVMLKGNEHIRNFHQIVNNHFGPRPRKGGPHGETMQIGDSGTSMTPSHTNVENNLFERCNGEVEIISSKSNYNVFKNNVFFESEGSLVLRHGNYATIDGNIFIGNDNSKFIGGIRVINTGHWITNNYFYKLKGETFRAPLAVMNGIPKSPQNRYNQVTDAVIAYNSFVDCKTPFHFSVGSNVSQSEVLPKSEIRSARPTRTIVANNVLYNETPFDFPIENYDEVDGVLFKNNYSNSANKSKVQPEGLITSSMQVEKITEALKVAKVNSSDIYKGFDFETIKTDIFGTERTPENNTVGAIINATNHKELYDTSNYGTTWYNGEKIEAVTKTIAVSNAAELSQAFAAANAGDTIRLNPGVYDITETLPVTKNITVTSADKANKAQLQFTSKASAFTLNPNGVLHMEDVSLQGDHTQAVFKTLDKNMRSAYGLWLNNTEISNFSEVLEVSKGSFADTISIKNSIIKDCARGIQLNKETNDKGDYNSEFVYVENNSFTNVKANVLNYYRGGYDESTIGGNLVFKGNTVTQSGQDDDENILIKTRGIVNVEFADNTFKNNPVKFTAILWGEKGQKPENNIVQNSGKIEVVQNLKLKLVY</sequence>
<keyword evidence="4" id="KW-1185">Reference proteome</keyword>
<dbReference type="AlphaFoldDB" id="A0A368ZHY9"/>